<sequence length="1367" mass="161190">MIIVLSQTLKIQQLQNMMKQFEADNLNIQEFNSVYDIINQANKTYYSAVVQLFPDYQDNYDAYNKRGIKPKWFVTIAVDKLQLIIDTGNQTESSWANNRLSILLSQKPNTELFFINKRQNTFKIYQKVIDQLTFMSASLTQTDNETQIRAKIGTNNTYFMVNNYSQLHNTIPFTNPTIFESTTKDIIFVFSQFSSPQILMKTLYETCSLNDRVWIYNIIDGELVNILTILFQRKFLSIISIQNNYELIIDYLLNNIEQIQQFNKLDFIQTIQKAVDEENYNLYFQIINNNVKTTSKSYFLIYLVTKNTLFLSNKKLKKQENMLLIIISEQVDQTFMFQKGQYFDLIIQFKQYQEYLEYQIQQIIQHLKNTIINDQITYGMINTTLIFLQPVYINQQYIGTIYKIMDYNDNVDWNNDVNWYDQVSRNVIMDSTGRILISRCIQPNPPHYIDQKGRHQYYPQLTLPMLNSTLFNFDQTGLIKTVHYPVYEYSFNLSDIFTKKDFVVYLTQNHYSQYRGITSISNKALSMMFRTSFKQCDQNSQEVINQKYLYYTYKSSKQFNLTQLRSYTSFSHIYNLQTNKCQYQKGTIYYNTSAVCSSSYLNIRGLIQQYSVYKTPKPECSFNLSDGFQIHFGMELLFENVLKTNMSITGNASAFIQTMKQAYQLISQGKMIEVQTLLQKYTKQKQTYGTYTTFLNSNVLKYGSNQSDINFNTNLSEKIDTELPLAIVDLMNRLDDISMFGQATQNLINLTQNKDILEVQLGHISHDSQEVILINDYVYSYNQFFEQNPEYWNDEIIISRFNMFKEAWTYYQMHYFMYTAGSHWQEMMREQLKAQPEGKKGKYRVGNIDGKLAITKALVVKNKNIDKETGVNGFLTVLLNKNFDIGIQENYTLLDENARYIHGINEQNNIKGVQSLLLQYRFLKKIRINATINDYNDIYEINMSFWDDAFNRATNQEFTVLISSDKNTINNQLNIQDYNNSEIHQRSLIFNAKSEYFFGGNIIVSQYGAIDGILVIYKNLTINGQEVLSDMIHNHSQLQIQYEHSSNIQKLEQVYQNLTARSNIVTQTLKTRQLKSQIIPKLSSFERGTIIFILIIPLLILCYFISRNIIFNQLQNTNLFYCQVDNNNYQNQYQQQNIFQQQEFGDRAQPKNYISPKYAITLKKRLFKTNLDKLLIKRNFIFENDQRVYDNQSYNNIIKNIASPLEILSYTIMHKMSHEHAYVSFYLLTSQQHYFMILNQLKSQNIKRDNNQINLPENKLIFNQTSLIFRPKVKIMNDQMNSSFCLSNSQSNSTSTFSLPKLDPNSFINNNYNTFTMESYDTNKFYNRMLENSFVKLQMNFMQDERNIDLMLNKALPHIFQLSIELD</sequence>
<organism evidence="2">
    <name type="scientific">Hexamita inflata</name>
    <dbReference type="NCBI Taxonomy" id="28002"/>
    <lineage>
        <taxon>Eukaryota</taxon>
        <taxon>Metamonada</taxon>
        <taxon>Diplomonadida</taxon>
        <taxon>Hexamitidae</taxon>
        <taxon>Hexamitinae</taxon>
        <taxon>Hexamita</taxon>
    </lineage>
</organism>
<keyword evidence="1" id="KW-0812">Transmembrane</keyword>
<accession>A0AA86PIM5</accession>
<reference evidence="3 4" key="2">
    <citation type="submission" date="2024-07" db="EMBL/GenBank/DDBJ databases">
        <authorList>
            <person name="Akdeniz Z."/>
        </authorList>
    </citation>
    <scope>NUCLEOTIDE SEQUENCE [LARGE SCALE GENOMIC DNA]</scope>
</reference>
<name>A0AA86PIM5_9EUKA</name>
<keyword evidence="4" id="KW-1185">Reference proteome</keyword>
<evidence type="ECO:0000256" key="1">
    <source>
        <dbReference type="SAM" id="Phobius"/>
    </source>
</evidence>
<dbReference type="Proteomes" id="UP001642409">
    <property type="component" value="Unassembled WGS sequence"/>
</dbReference>
<dbReference type="EMBL" id="CATOUU010000637">
    <property type="protein sequence ID" value="CAI9936575.1"/>
    <property type="molecule type" value="Genomic_DNA"/>
</dbReference>
<feature type="transmembrane region" description="Helical" evidence="1">
    <location>
        <begin position="1088"/>
        <end position="1106"/>
    </location>
</feature>
<protein>
    <recommendedName>
        <fullName evidence="5">Transmembrane protein</fullName>
    </recommendedName>
</protein>
<reference evidence="2" key="1">
    <citation type="submission" date="2023-06" db="EMBL/GenBank/DDBJ databases">
        <authorList>
            <person name="Kurt Z."/>
        </authorList>
    </citation>
    <scope>NUCLEOTIDE SEQUENCE</scope>
</reference>
<comment type="caution">
    <text evidence="2">The sequence shown here is derived from an EMBL/GenBank/DDBJ whole genome shotgun (WGS) entry which is preliminary data.</text>
</comment>
<evidence type="ECO:0008006" key="5">
    <source>
        <dbReference type="Google" id="ProtNLM"/>
    </source>
</evidence>
<keyword evidence="1" id="KW-1133">Transmembrane helix</keyword>
<evidence type="ECO:0000313" key="3">
    <source>
        <dbReference type="EMBL" id="CAL6060293.1"/>
    </source>
</evidence>
<evidence type="ECO:0000313" key="2">
    <source>
        <dbReference type="EMBL" id="CAI9936575.1"/>
    </source>
</evidence>
<dbReference type="EMBL" id="CAXDID020000229">
    <property type="protein sequence ID" value="CAL6060293.1"/>
    <property type="molecule type" value="Genomic_DNA"/>
</dbReference>
<proteinExistence type="predicted"/>
<gene>
    <name evidence="2" type="ORF">HINF_LOCUS24220</name>
    <name evidence="3" type="ORF">HINF_LOCUS49157</name>
</gene>
<keyword evidence="1" id="KW-0472">Membrane</keyword>
<evidence type="ECO:0000313" key="4">
    <source>
        <dbReference type="Proteomes" id="UP001642409"/>
    </source>
</evidence>